<dbReference type="PANTHER" id="PTHR34002">
    <property type="entry name" value="BLR1656 PROTEIN"/>
    <property type="match status" value="1"/>
</dbReference>
<keyword evidence="2" id="KW-0624">Polysaccharide degradation</keyword>
<dbReference type="GO" id="GO:0000272">
    <property type="term" value="P:polysaccharide catabolic process"/>
    <property type="evidence" value="ECO:0007669"/>
    <property type="project" value="UniProtKB-KW"/>
</dbReference>
<dbReference type="InterPro" id="IPR013320">
    <property type="entry name" value="ConA-like_dom_sf"/>
</dbReference>
<dbReference type="PANTHER" id="PTHR34002:SF9">
    <property type="entry name" value="XYLOGLUCAN-SPECIFIC ENDO-BETA-1,4-GLUCANASE A"/>
    <property type="match status" value="1"/>
</dbReference>
<gene>
    <name evidence="3" type="ORF">EXIGLDRAFT_739196</name>
</gene>
<keyword evidence="3" id="KW-0430">Lectin</keyword>
<reference evidence="3 4" key="1">
    <citation type="journal article" date="2016" name="Mol. Biol. Evol.">
        <title>Comparative Genomics of Early-Diverging Mushroom-Forming Fungi Provides Insights into the Origins of Lignocellulose Decay Capabilities.</title>
        <authorList>
            <person name="Nagy L.G."/>
            <person name="Riley R."/>
            <person name="Tritt A."/>
            <person name="Adam C."/>
            <person name="Daum C."/>
            <person name="Floudas D."/>
            <person name="Sun H."/>
            <person name="Yadav J.S."/>
            <person name="Pangilinan J."/>
            <person name="Larsson K.H."/>
            <person name="Matsuura K."/>
            <person name="Barry K."/>
            <person name="Labutti K."/>
            <person name="Kuo R."/>
            <person name="Ohm R.A."/>
            <person name="Bhattacharya S.S."/>
            <person name="Shirouzu T."/>
            <person name="Yoshinaga Y."/>
            <person name="Martin F.M."/>
            <person name="Grigoriev I.V."/>
            <person name="Hibbett D.S."/>
        </authorList>
    </citation>
    <scope>NUCLEOTIDE SEQUENCE [LARGE SCALE GENOMIC DNA]</scope>
    <source>
        <strain evidence="3 4">HHB12029</strain>
    </source>
</reference>
<dbReference type="OrthoDB" id="95118at2759"/>
<dbReference type="AlphaFoldDB" id="A0A166B6T7"/>
<keyword evidence="2" id="KW-0326">Glycosidase</keyword>
<dbReference type="Proteomes" id="UP000077266">
    <property type="component" value="Unassembled WGS sequence"/>
</dbReference>
<proteinExistence type="inferred from homology"/>
<dbReference type="Gene3D" id="2.60.120.180">
    <property type="match status" value="1"/>
</dbReference>
<evidence type="ECO:0000256" key="2">
    <source>
        <dbReference type="RuleBase" id="RU361163"/>
    </source>
</evidence>
<organism evidence="3 4">
    <name type="scientific">Exidia glandulosa HHB12029</name>
    <dbReference type="NCBI Taxonomy" id="1314781"/>
    <lineage>
        <taxon>Eukaryota</taxon>
        <taxon>Fungi</taxon>
        <taxon>Dikarya</taxon>
        <taxon>Basidiomycota</taxon>
        <taxon>Agaricomycotina</taxon>
        <taxon>Agaricomycetes</taxon>
        <taxon>Auriculariales</taxon>
        <taxon>Exidiaceae</taxon>
        <taxon>Exidia</taxon>
    </lineage>
</organism>
<dbReference type="GO" id="GO:0008810">
    <property type="term" value="F:cellulase activity"/>
    <property type="evidence" value="ECO:0007669"/>
    <property type="project" value="InterPro"/>
</dbReference>
<dbReference type="InterPro" id="IPR013319">
    <property type="entry name" value="GH11/12"/>
</dbReference>
<accession>A0A166B6T7</accession>
<evidence type="ECO:0000313" key="4">
    <source>
        <dbReference type="Proteomes" id="UP000077266"/>
    </source>
</evidence>
<dbReference type="EMBL" id="KV425919">
    <property type="protein sequence ID" value="KZV98399.1"/>
    <property type="molecule type" value="Genomic_DNA"/>
</dbReference>
<evidence type="ECO:0000256" key="1">
    <source>
        <dbReference type="ARBA" id="ARBA00005519"/>
    </source>
</evidence>
<dbReference type="InParanoid" id="A0A166B6T7"/>
<comment type="similarity">
    <text evidence="1 2">Belongs to the glycosyl hydrolase 12 (cellulase H) family.</text>
</comment>
<dbReference type="InterPro" id="IPR002594">
    <property type="entry name" value="GH12"/>
</dbReference>
<keyword evidence="2" id="KW-0119">Carbohydrate metabolism</keyword>
<dbReference type="STRING" id="1314781.A0A166B6T7"/>
<dbReference type="Pfam" id="PF01670">
    <property type="entry name" value="Glyco_hydro_12"/>
    <property type="match status" value="1"/>
</dbReference>
<sequence>MLRTWKSQCVPGAAAPTSTATAVPTSTASTTAPAATCSTVDTANHCGQWDTVNTGPYTMYLDQWGISGATGSDCAQIQSLCGTTIKWTTTWSWSGGSSGVKTYTNINANTGLNKQLSAIKSIPSTWTWSQTSTGTIVANIAYDLFTSSTAGGSNQYEIMIWLANYGAGPISYNYDSSGNPVPVATSVSLAGKTWNLYYGSNGSNYVYSFLPTSGTVTNFSGDINLFLKYLTANQTLAASQYLVTAQSGTEATTGKATLTFGLQRTASL</sequence>
<dbReference type="GO" id="GO:0030246">
    <property type="term" value="F:carbohydrate binding"/>
    <property type="evidence" value="ECO:0007669"/>
    <property type="project" value="UniProtKB-KW"/>
</dbReference>
<name>A0A166B6T7_EXIGL</name>
<dbReference type="SUPFAM" id="SSF49899">
    <property type="entry name" value="Concanavalin A-like lectins/glucanases"/>
    <property type="match status" value="1"/>
</dbReference>
<keyword evidence="4" id="KW-1185">Reference proteome</keyword>
<protein>
    <submittedName>
        <fullName evidence="3">Concanavalin A-like lectin/glucanase</fullName>
    </submittedName>
</protein>
<evidence type="ECO:0000313" key="3">
    <source>
        <dbReference type="EMBL" id="KZV98399.1"/>
    </source>
</evidence>
<keyword evidence="2" id="KW-0378">Hydrolase</keyword>